<proteinExistence type="predicted"/>
<evidence type="ECO:0000313" key="1">
    <source>
        <dbReference type="EMBL" id="SVB69904.1"/>
    </source>
</evidence>
<feature type="non-terminal residue" evidence="1">
    <location>
        <position position="37"/>
    </location>
</feature>
<gene>
    <name evidence="1" type="ORF">METZ01_LOCUS222758</name>
</gene>
<name>A0A382G5J0_9ZZZZ</name>
<accession>A0A382G5J0</accession>
<organism evidence="1">
    <name type="scientific">marine metagenome</name>
    <dbReference type="NCBI Taxonomy" id="408172"/>
    <lineage>
        <taxon>unclassified sequences</taxon>
        <taxon>metagenomes</taxon>
        <taxon>ecological metagenomes</taxon>
    </lineage>
</organism>
<sequence length="37" mass="4210">MKATIVAEIGSNWEPLCSTLLGLSNQKLQYQLEFHVF</sequence>
<protein>
    <submittedName>
        <fullName evidence="1">Uncharacterized protein</fullName>
    </submittedName>
</protein>
<reference evidence="1" key="1">
    <citation type="submission" date="2018-05" db="EMBL/GenBank/DDBJ databases">
        <authorList>
            <person name="Lanie J.A."/>
            <person name="Ng W.-L."/>
            <person name="Kazmierczak K.M."/>
            <person name="Andrzejewski T.M."/>
            <person name="Davidsen T.M."/>
            <person name="Wayne K.J."/>
            <person name="Tettelin H."/>
            <person name="Glass J.I."/>
            <person name="Rusch D."/>
            <person name="Podicherti R."/>
            <person name="Tsui H.-C.T."/>
            <person name="Winkler M.E."/>
        </authorList>
    </citation>
    <scope>NUCLEOTIDE SEQUENCE</scope>
</reference>
<dbReference type="AlphaFoldDB" id="A0A382G5J0"/>
<dbReference type="EMBL" id="UINC01053417">
    <property type="protein sequence ID" value="SVB69904.1"/>
    <property type="molecule type" value="Genomic_DNA"/>
</dbReference>